<dbReference type="RefSeq" id="WP_283368376.1">
    <property type="nucleotide sequence ID" value="NZ_JASHID010000001.1"/>
</dbReference>
<evidence type="ECO:0000313" key="3">
    <source>
        <dbReference type="Proteomes" id="UP001236569"/>
    </source>
</evidence>
<dbReference type="EMBL" id="JASHID010000001">
    <property type="protein sequence ID" value="MDI9863037.1"/>
    <property type="molecule type" value="Genomic_DNA"/>
</dbReference>
<dbReference type="Proteomes" id="UP001236569">
    <property type="component" value="Unassembled WGS sequence"/>
</dbReference>
<feature type="region of interest" description="Disordered" evidence="1">
    <location>
        <begin position="142"/>
        <end position="164"/>
    </location>
</feature>
<organism evidence="2 3">
    <name type="scientific">Flectobacillus longus</name>
    <dbReference type="NCBI Taxonomy" id="2984207"/>
    <lineage>
        <taxon>Bacteria</taxon>
        <taxon>Pseudomonadati</taxon>
        <taxon>Bacteroidota</taxon>
        <taxon>Cytophagia</taxon>
        <taxon>Cytophagales</taxon>
        <taxon>Flectobacillaceae</taxon>
        <taxon>Flectobacillus</taxon>
    </lineage>
</organism>
<name>A0ABT6YHX6_9BACT</name>
<evidence type="ECO:0000313" key="2">
    <source>
        <dbReference type="EMBL" id="MDI9863037.1"/>
    </source>
</evidence>
<gene>
    <name evidence="2" type="ORF">QM480_01770</name>
</gene>
<evidence type="ECO:0000256" key="1">
    <source>
        <dbReference type="SAM" id="MobiDB-lite"/>
    </source>
</evidence>
<keyword evidence="3" id="KW-1185">Reference proteome</keyword>
<proteinExistence type="predicted"/>
<comment type="caution">
    <text evidence="2">The sequence shown here is derived from an EMBL/GenBank/DDBJ whole genome shotgun (WGS) entry which is preliminary data.</text>
</comment>
<reference evidence="2 3" key="1">
    <citation type="submission" date="2023-05" db="EMBL/GenBank/DDBJ databases">
        <title>Novel species of genus Flectobacillus isolated from stream in China.</title>
        <authorList>
            <person name="Lu H."/>
        </authorList>
    </citation>
    <scope>NUCLEOTIDE SEQUENCE [LARGE SCALE GENOMIC DNA]</scope>
    <source>
        <strain evidence="2 3">DC10W</strain>
    </source>
</reference>
<feature type="compositionally biased region" description="Low complexity" evidence="1">
    <location>
        <begin position="144"/>
        <end position="157"/>
    </location>
</feature>
<sequence length="227" mass="26096">MNLDTEILQAELALNLKKTLFKANRCTQSEIDQATDHLNTLRLAKQGYPSEQTAQTPITQAPKQAALEVLPLVGTSYQETQAALSKQAKLLSDEQAIASNQLVAAYKQAPKQNVYGLMQNALTLRRQVEDVWDKKKFLERNGYLPEEPQEPAQSSSEPLEKFEQQQKRKQIKDQILKLEKKIADPTKHVRFHKVEQKMIEWQKQLLIYKEELERVNNSIIFNPNTIS</sequence>
<protein>
    <submittedName>
        <fullName evidence="2">Uncharacterized protein</fullName>
    </submittedName>
</protein>
<accession>A0ABT6YHX6</accession>